<dbReference type="PROSITE" id="PS50181">
    <property type="entry name" value="FBOX"/>
    <property type="match status" value="1"/>
</dbReference>
<reference evidence="2" key="1">
    <citation type="submission" date="2021-01" db="EMBL/GenBank/DDBJ databases">
        <title>Adiantum capillus-veneris genome.</title>
        <authorList>
            <person name="Fang Y."/>
            <person name="Liao Q."/>
        </authorList>
    </citation>
    <scope>NUCLEOTIDE SEQUENCE</scope>
    <source>
        <strain evidence="2">H3</strain>
        <tissue evidence="2">Leaf</tissue>
    </source>
</reference>
<dbReference type="SMART" id="SM00256">
    <property type="entry name" value="FBOX"/>
    <property type="match status" value="1"/>
</dbReference>
<dbReference type="SUPFAM" id="SSF81383">
    <property type="entry name" value="F-box domain"/>
    <property type="match status" value="1"/>
</dbReference>
<accession>A0A9D4U751</accession>
<organism evidence="2 3">
    <name type="scientific">Adiantum capillus-veneris</name>
    <name type="common">Maidenhair fern</name>
    <dbReference type="NCBI Taxonomy" id="13818"/>
    <lineage>
        <taxon>Eukaryota</taxon>
        <taxon>Viridiplantae</taxon>
        <taxon>Streptophyta</taxon>
        <taxon>Embryophyta</taxon>
        <taxon>Tracheophyta</taxon>
        <taxon>Polypodiopsida</taxon>
        <taxon>Polypodiidae</taxon>
        <taxon>Polypodiales</taxon>
        <taxon>Pteridineae</taxon>
        <taxon>Pteridaceae</taxon>
        <taxon>Vittarioideae</taxon>
        <taxon>Adiantum</taxon>
    </lineage>
</organism>
<dbReference type="EMBL" id="JABFUD020000022">
    <property type="protein sequence ID" value="KAI5062585.1"/>
    <property type="molecule type" value="Genomic_DNA"/>
</dbReference>
<dbReference type="Proteomes" id="UP000886520">
    <property type="component" value="Chromosome 22"/>
</dbReference>
<dbReference type="PANTHER" id="PTHR31672">
    <property type="entry name" value="BNACNNG10540D PROTEIN"/>
    <property type="match status" value="1"/>
</dbReference>
<dbReference type="SUPFAM" id="SSF117281">
    <property type="entry name" value="Kelch motif"/>
    <property type="match status" value="1"/>
</dbReference>
<proteinExistence type="predicted"/>
<dbReference type="InterPro" id="IPR015915">
    <property type="entry name" value="Kelch-typ_b-propeller"/>
</dbReference>
<sequence length="388" mass="43885">MENLRICNDEHGSGSYSGTCVEASTMNMDPVIWSKMPNHVLDHVLSFLPFWTILKLQCVSSKWRKNLKSTVFLAKWVDNSPAEVLFLMFTDHWHIQAAAAYNPSLNKWHLVPLSHSSNVIHDYHMITAAGGLVCTEEVAWPNRALVISNPINRSYRKLPPMMDMKSPYVVGMMVNADRSGYRVLVAQDGDSLVSQHYDSKSNSWKMNSTLDSKVAMLAGMATVKGFLFCLSFWPLGLIAYNIEEATWHDMEVKMPTSISSPHLIHNNGDLFLVAGVEEFGQMMTIQIWKVDFLCKECIKIEQMPDCFFQKFSWTVGGEHFSCMGEAGLVCFSDGVTLPILMYNMNSSRWWWLPPCPLHLSSPKFLSKYAHNPLSPLGFPVQPCFVVKA</sequence>
<feature type="domain" description="F-box" evidence="1">
    <location>
        <begin position="30"/>
        <end position="79"/>
    </location>
</feature>
<dbReference type="InterPro" id="IPR050796">
    <property type="entry name" value="SCF_F-box_component"/>
</dbReference>
<dbReference type="InterPro" id="IPR036047">
    <property type="entry name" value="F-box-like_dom_sf"/>
</dbReference>
<protein>
    <recommendedName>
        <fullName evidence="1">F-box domain-containing protein</fullName>
    </recommendedName>
</protein>
<gene>
    <name evidence="2" type="ORF">GOP47_0023124</name>
</gene>
<dbReference type="InterPro" id="IPR001810">
    <property type="entry name" value="F-box_dom"/>
</dbReference>
<evidence type="ECO:0000259" key="1">
    <source>
        <dbReference type="PROSITE" id="PS50181"/>
    </source>
</evidence>
<evidence type="ECO:0000313" key="2">
    <source>
        <dbReference type="EMBL" id="KAI5062585.1"/>
    </source>
</evidence>
<dbReference type="Gene3D" id="2.120.10.80">
    <property type="entry name" value="Kelch-type beta propeller"/>
    <property type="match status" value="1"/>
</dbReference>
<comment type="caution">
    <text evidence="2">The sequence shown here is derived from an EMBL/GenBank/DDBJ whole genome shotgun (WGS) entry which is preliminary data.</text>
</comment>
<dbReference type="Pfam" id="PF00646">
    <property type="entry name" value="F-box"/>
    <property type="match status" value="1"/>
</dbReference>
<dbReference type="Gene3D" id="1.20.1280.50">
    <property type="match status" value="1"/>
</dbReference>
<name>A0A9D4U751_ADICA</name>
<keyword evidence="3" id="KW-1185">Reference proteome</keyword>
<dbReference type="AlphaFoldDB" id="A0A9D4U751"/>
<evidence type="ECO:0000313" key="3">
    <source>
        <dbReference type="Proteomes" id="UP000886520"/>
    </source>
</evidence>
<dbReference type="CDD" id="cd09917">
    <property type="entry name" value="F-box_SF"/>
    <property type="match status" value="1"/>
</dbReference>
<dbReference type="OrthoDB" id="1885938at2759"/>